<sequence>GPKTLMHAQVCKEKLVKRDISCEWSQKSVLENAHRTAALSRAVVIGPPPCRAAVSSLK</sequence>
<dbReference type="EMBL" id="JAHRHJ020000340">
    <property type="protein sequence ID" value="KAH9294164.1"/>
    <property type="molecule type" value="Genomic_DNA"/>
</dbReference>
<accession>A0AA38CBE8</accession>
<dbReference type="Proteomes" id="UP000824469">
    <property type="component" value="Unassembled WGS sequence"/>
</dbReference>
<dbReference type="AlphaFoldDB" id="A0AA38CBE8"/>
<feature type="non-terminal residue" evidence="1">
    <location>
        <position position="58"/>
    </location>
</feature>
<gene>
    <name evidence="1" type="ORF">KI387_040632</name>
</gene>
<name>A0AA38CBE8_TAXCH</name>
<evidence type="ECO:0000313" key="1">
    <source>
        <dbReference type="EMBL" id="KAH9294164.1"/>
    </source>
</evidence>
<feature type="non-terminal residue" evidence="1">
    <location>
        <position position="1"/>
    </location>
</feature>
<reference evidence="1 2" key="1">
    <citation type="journal article" date="2021" name="Nat. Plants">
        <title>The Taxus genome provides insights into paclitaxel biosynthesis.</title>
        <authorList>
            <person name="Xiong X."/>
            <person name="Gou J."/>
            <person name="Liao Q."/>
            <person name="Li Y."/>
            <person name="Zhou Q."/>
            <person name="Bi G."/>
            <person name="Li C."/>
            <person name="Du R."/>
            <person name="Wang X."/>
            <person name="Sun T."/>
            <person name="Guo L."/>
            <person name="Liang H."/>
            <person name="Lu P."/>
            <person name="Wu Y."/>
            <person name="Zhang Z."/>
            <person name="Ro D.K."/>
            <person name="Shang Y."/>
            <person name="Huang S."/>
            <person name="Yan J."/>
        </authorList>
    </citation>
    <scope>NUCLEOTIDE SEQUENCE [LARGE SCALE GENOMIC DNA]</scope>
    <source>
        <strain evidence="1">Ta-2019</strain>
    </source>
</reference>
<evidence type="ECO:0000313" key="2">
    <source>
        <dbReference type="Proteomes" id="UP000824469"/>
    </source>
</evidence>
<protein>
    <submittedName>
        <fullName evidence="1">Uncharacterized protein</fullName>
    </submittedName>
</protein>
<comment type="caution">
    <text evidence="1">The sequence shown here is derived from an EMBL/GenBank/DDBJ whole genome shotgun (WGS) entry which is preliminary data.</text>
</comment>
<organism evidence="1 2">
    <name type="scientific">Taxus chinensis</name>
    <name type="common">Chinese yew</name>
    <name type="synonym">Taxus wallichiana var. chinensis</name>
    <dbReference type="NCBI Taxonomy" id="29808"/>
    <lineage>
        <taxon>Eukaryota</taxon>
        <taxon>Viridiplantae</taxon>
        <taxon>Streptophyta</taxon>
        <taxon>Embryophyta</taxon>
        <taxon>Tracheophyta</taxon>
        <taxon>Spermatophyta</taxon>
        <taxon>Pinopsida</taxon>
        <taxon>Pinidae</taxon>
        <taxon>Conifers II</taxon>
        <taxon>Cupressales</taxon>
        <taxon>Taxaceae</taxon>
        <taxon>Taxus</taxon>
    </lineage>
</organism>
<proteinExistence type="predicted"/>
<keyword evidence="2" id="KW-1185">Reference proteome</keyword>